<dbReference type="Gene3D" id="3.90.850.10">
    <property type="entry name" value="Fumarylacetoacetase-like, C-terminal domain"/>
    <property type="match status" value="1"/>
</dbReference>
<dbReference type="Proteomes" id="UP000243719">
    <property type="component" value="Unassembled WGS sequence"/>
</dbReference>
<dbReference type="EMBL" id="FNLO01000012">
    <property type="protein sequence ID" value="SDV50605.1"/>
    <property type="molecule type" value="Genomic_DNA"/>
</dbReference>
<name>A0A1H2PVV2_9BURK</name>
<dbReference type="GO" id="GO:0044281">
    <property type="term" value="P:small molecule metabolic process"/>
    <property type="evidence" value="ECO:0007669"/>
    <property type="project" value="UniProtKB-ARBA"/>
</dbReference>
<proteinExistence type="inferred from homology"/>
<dbReference type="RefSeq" id="WP_091911696.1">
    <property type="nucleotide sequence ID" value="NZ_FNLO01000012.1"/>
</dbReference>
<evidence type="ECO:0000256" key="1">
    <source>
        <dbReference type="ARBA" id="ARBA00001946"/>
    </source>
</evidence>
<sequence length="288" mass="31035">MRYASFLIKGEASYGIVTDRGVIDLGRRFGDRFADLQALVAADFPAEVAAAAAEPVDYPLDAIAWQVPIARPVHIWCLALNYVEHHTEVQSAGRVQELPKSPALFARASDSLVAHGAPLRHPGVSEQFDFEGELVVVIGKRGFQVAAEDAMAHVAGYTIMNEGSVRDWQFHTRQITPGKNFFRSGAVGPWIVPRSDVADVDALRIRTTLNGKTMQDDVVASMVHKIPAFIAYVSTIAPLCPGDLLATGTPSGVGFSRKPPVFMKPGDLCEITIDGIGTLANRVEADTA</sequence>
<dbReference type="SUPFAM" id="SSF56529">
    <property type="entry name" value="FAH"/>
    <property type="match status" value="1"/>
</dbReference>
<organism evidence="5 6">
    <name type="scientific">Chitinasiproducens palmae</name>
    <dbReference type="NCBI Taxonomy" id="1770053"/>
    <lineage>
        <taxon>Bacteria</taxon>
        <taxon>Pseudomonadati</taxon>
        <taxon>Pseudomonadota</taxon>
        <taxon>Betaproteobacteria</taxon>
        <taxon>Burkholderiales</taxon>
        <taxon>Burkholderiaceae</taxon>
        <taxon>Chitinasiproducens</taxon>
    </lineage>
</organism>
<comment type="similarity">
    <text evidence="2">Belongs to the FAH family.</text>
</comment>
<dbReference type="InterPro" id="IPR036663">
    <property type="entry name" value="Fumarylacetoacetase_C_sf"/>
</dbReference>
<evidence type="ECO:0000256" key="2">
    <source>
        <dbReference type="ARBA" id="ARBA00010211"/>
    </source>
</evidence>
<dbReference type="AlphaFoldDB" id="A0A1H2PVV2"/>
<dbReference type="PANTHER" id="PTHR42796">
    <property type="entry name" value="FUMARYLACETOACETATE HYDROLASE DOMAIN-CONTAINING PROTEIN 2A-RELATED"/>
    <property type="match status" value="1"/>
</dbReference>
<accession>A0A1H2PVV2</accession>
<dbReference type="InterPro" id="IPR051121">
    <property type="entry name" value="FAH"/>
</dbReference>
<dbReference type="Pfam" id="PF01557">
    <property type="entry name" value="FAA_hydrolase"/>
    <property type="match status" value="1"/>
</dbReference>
<keyword evidence="3" id="KW-0479">Metal-binding</keyword>
<dbReference type="STRING" id="1770053.SAMN05216551_112121"/>
<dbReference type="GO" id="GO:0046872">
    <property type="term" value="F:metal ion binding"/>
    <property type="evidence" value="ECO:0007669"/>
    <property type="project" value="UniProtKB-KW"/>
</dbReference>
<dbReference type="PANTHER" id="PTHR42796:SF4">
    <property type="entry name" value="FUMARYLACETOACETATE HYDROLASE DOMAIN-CONTAINING PROTEIN 2A"/>
    <property type="match status" value="1"/>
</dbReference>
<evidence type="ECO:0000259" key="4">
    <source>
        <dbReference type="Pfam" id="PF01557"/>
    </source>
</evidence>
<evidence type="ECO:0000256" key="3">
    <source>
        <dbReference type="ARBA" id="ARBA00022723"/>
    </source>
</evidence>
<protein>
    <submittedName>
        <fullName evidence="5">2-keto-4-pentenoate hydratase/2-oxohepta-3-ene-1,7-dioic acid hydratase (Catechol pathway)</fullName>
    </submittedName>
</protein>
<reference evidence="6" key="1">
    <citation type="submission" date="2016-09" db="EMBL/GenBank/DDBJ databases">
        <authorList>
            <person name="Varghese N."/>
            <person name="Submissions S."/>
        </authorList>
    </citation>
    <scope>NUCLEOTIDE SEQUENCE [LARGE SCALE GENOMIC DNA]</scope>
    <source>
        <strain evidence="6">JS23</strain>
    </source>
</reference>
<gene>
    <name evidence="5" type="ORF">SAMN05216551_112121</name>
</gene>
<feature type="domain" description="Fumarylacetoacetase-like C-terminal" evidence="4">
    <location>
        <begin position="75"/>
        <end position="283"/>
    </location>
</feature>
<evidence type="ECO:0000313" key="5">
    <source>
        <dbReference type="EMBL" id="SDV50605.1"/>
    </source>
</evidence>
<dbReference type="GO" id="GO:0003824">
    <property type="term" value="F:catalytic activity"/>
    <property type="evidence" value="ECO:0007669"/>
    <property type="project" value="InterPro"/>
</dbReference>
<evidence type="ECO:0000313" key="6">
    <source>
        <dbReference type="Proteomes" id="UP000243719"/>
    </source>
</evidence>
<dbReference type="OrthoDB" id="9805307at2"/>
<dbReference type="InterPro" id="IPR011234">
    <property type="entry name" value="Fumarylacetoacetase-like_C"/>
</dbReference>
<comment type="cofactor">
    <cofactor evidence="1">
        <name>Mg(2+)</name>
        <dbReference type="ChEBI" id="CHEBI:18420"/>
    </cofactor>
</comment>
<keyword evidence="6" id="KW-1185">Reference proteome</keyword>